<organism evidence="3 4">
    <name type="scientific">Chryseobacterium wanjuense</name>
    <dbReference type="NCBI Taxonomy" id="356305"/>
    <lineage>
        <taxon>Bacteria</taxon>
        <taxon>Pseudomonadati</taxon>
        <taxon>Bacteroidota</taxon>
        <taxon>Flavobacteriia</taxon>
        <taxon>Flavobacteriales</taxon>
        <taxon>Weeksellaceae</taxon>
        <taxon>Chryseobacterium group</taxon>
        <taxon>Chryseobacterium</taxon>
    </lineage>
</organism>
<dbReference type="PANTHER" id="PTHR30273">
    <property type="entry name" value="PERIPLASMIC SIGNAL SENSOR AND SIGMA FACTOR ACTIVATOR FECR-RELATED"/>
    <property type="match status" value="1"/>
</dbReference>
<accession>A0A1I0QC32</accession>
<dbReference type="Proteomes" id="UP000199469">
    <property type="component" value="Unassembled WGS sequence"/>
</dbReference>
<keyword evidence="1" id="KW-0472">Membrane</keyword>
<evidence type="ECO:0000259" key="2">
    <source>
        <dbReference type="Pfam" id="PF04773"/>
    </source>
</evidence>
<dbReference type="OrthoDB" id="651134at2"/>
<dbReference type="PANTHER" id="PTHR30273:SF2">
    <property type="entry name" value="PROTEIN FECR"/>
    <property type="match status" value="1"/>
</dbReference>
<evidence type="ECO:0000313" key="3">
    <source>
        <dbReference type="EMBL" id="SEW24481.1"/>
    </source>
</evidence>
<evidence type="ECO:0000256" key="1">
    <source>
        <dbReference type="SAM" id="Phobius"/>
    </source>
</evidence>
<dbReference type="EMBL" id="FOIU01000001">
    <property type="protein sequence ID" value="SEW24481.1"/>
    <property type="molecule type" value="Genomic_DNA"/>
</dbReference>
<sequence>MNKKEKFNEKDPFLLTPQESELLRETVSARIQKMEEKNRWKHLGVAVSLLLLLGIAGFAGYDRYISPDVYMAQFSPLDMKLADGTVIRLFEGGKLTVEKSFPGETRDVYLEGNAVFRVAKSKEHPFIVHGTDYATTVLGTVFKVTQQKGAFKVDLYEGKVSVTKNGDKEEIYILSPNETFTNYGTQKIAAIVPLKQAPLPSAQNEIKAPEIISLQFKECRFADAVKVIEEVYHIKVLFPKEYSDKLVTTRLTDMSPDIVMQSLALSMRLELQQHGTTYQLEK</sequence>
<feature type="domain" description="FecR protein" evidence="2">
    <location>
        <begin position="77"/>
        <end position="160"/>
    </location>
</feature>
<dbReference type="AlphaFoldDB" id="A0A1I0QC32"/>
<dbReference type="Pfam" id="PF04773">
    <property type="entry name" value="FecR"/>
    <property type="match status" value="1"/>
</dbReference>
<evidence type="ECO:0000313" key="4">
    <source>
        <dbReference type="Proteomes" id="UP000199469"/>
    </source>
</evidence>
<reference evidence="4" key="1">
    <citation type="submission" date="2016-10" db="EMBL/GenBank/DDBJ databases">
        <authorList>
            <person name="Varghese N."/>
            <person name="Submissions S."/>
        </authorList>
    </citation>
    <scope>NUCLEOTIDE SEQUENCE [LARGE SCALE GENOMIC DNA]</scope>
    <source>
        <strain evidence="4">DSM 17724</strain>
    </source>
</reference>
<keyword evidence="1" id="KW-0812">Transmembrane</keyword>
<dbReference type="InterPro" id="IPR012373">
    <property type="entry name" value="Ferrdict_sens_TM"/>
</dbReference>
<gene>
    <name evidence="3" type="ORF">SAMN05421841_1802</name>
</gene>
<protein>
    <submittedName>
        <fullName evidence="3">FecR family protein</fullName>
    </submittedName>
</protein>
<dbReference type="GO" id="GO:0016989">
    <property type="term" value="F:sigma factor antagonist activity"/>
    <property type="evidence" value="ECO:0007669"/>
    <property type="project" value="TreeGrafter"/>
</dbReference>
<dbReference type="InterPro" id="IPR006860">
    <property type="entry name" value="FecR"/>
</dbReference>
<keyword evidence="4" id="KW-1185">Reference proteome</keyword>
<dbReference type="STRING" id="356305.SAMN05421841_1802"/>
<dbReference type="PIRSF" id="PIRSF018266">
    <property type="entry name" value="FecR"/>
    <property type="match status" value="1"/>
</dbReference>
<dbReference type="Gene3D" id="2.60.120.1440">
    <property type="match status" value="1"/>
</dbReference>
<name>A0A1I0QC32_9FLAO</name>
<keyword evidence="1" id="KW-1133">Transmembrane helix</keyword>
<proteinExistence type="predicted"/>
<feature type="transmembrane region" description="Helical" evidence="1">
    <location>
        <begin position="43"/>
        <end position="61"/>
    </location>
</feature>